<feature type="domain" description="AMP-binding enzyme C-terminal" evidence="4">
    <location>
        <begin position="425"/>
        <end position="500"/>
    </location>
</feature>
<dbReference type="InterPro" id="IPR042099">
    <property type="entry name" value="ANL_N_sf"/>
</dbReference>
<dbReference type="SUPFAM" id="SSF56801">
    <property type="entry name" value="Acetyl-CoA synthetase-like"/>
    <property type="match status" value="1"/>
</dbReference>
<evidence type="ECO:0000259" key="3">
    <source>
        <dbReference type="Pfam" id="PF00501"/>
    </source>
</evidence>
<dbReference type="InterPro" id="IPR025110">
    <property type="entry name" value="AMP-bd_C"/>
</dbReference>
<sequence length="518" mass="58649">MNIGQTLISTCLRYPKKIAIIDTAQNIKMTYMQLNERVNRLGNALEAMGIGRGDRIAILLKNCFQYIEISYAAAKIGVIVVPLNFRLNDKEIHFILKDSGSKLFLVSAEYMDVAEKSLNNTDGIKTILINEENNFDNIHKYEELIRNASSAEPRVKINENEFFGIMYTSGTTGLPKGVIHTHRSLLEIATRFIIECKIHDNDNTLIVSPLFHLSGFGTLLPSIIMGTKITIMRTYEPEMFLKTIQDFEITFSLPVPTMINKALDVENLNKFNFTNLRLLMYGGSSISAQALTKAIEVFQCDFLQGYGLTEGTPLLTLSPKDHDYAFKHDNKLLEAAGRSVILGEVKVVNDNGDEVAVGEPGEIIAQTPQIMQGYWNRDEETQKTLKNNWLYTGDVGIRDEHEYIYIVDRKKDMIISGGENIYPAEVEKIIERLPEILETAVIGVPDKEWGEQLKAFVVFKKGKTLTQKEIIEYCKNNLASYKKPSSVEFISELPRNAGGKILKNKLREPYWEKEGRQV</sequence>
<dbReference type="Pfam" id="PF00501">
    <property type="entry name" value="AMP-binding"/>
    <property type="match status" value="1"/>
</dbReference>
<comment type="caution">
    <text evidence="5">The sequence shown here is derived from an EMBL/GenBank/DDBJ whole genome shotgun (WGS) entry which is preliminary data.</text>
</comment>
<dbReference type="GO" id="GO:0016405">
    <property type="term" value="F:CoA-ligase activity"/>
    <property type="evidence" value="ECO:0007669"/>
    <property type="project" value="TreeGrafter"/>
</dbReference>
<dbReference type="EMBL" id="QCZG01000064">
    <property type="protein sequence ID" value="PWA05788.1"/>
    <property type="molecule type" value="Genomic_DNA"/>
</dbReference>
<dbReference type="InterPro" id="IPR045851">
    <property type="entry name" value="AMP-bd_C_sf"/>
</dbReference>
<name>A0A2U1JLQ1_9BACI</name>
<dbReference type="Gene3D" id="3.40.50.12780">
    <property type="entry name" value="N-terminal domain of ligase-like"/>
    <property type="match status" value="1"/>
</dbReference>
<dbReference type="Proteomes" id="UP000245998">
    <property type="component" value="Unassembled WGS sequence"/>
</dbReference>
<dbReference type="RefSeq" id="WP_116556241.1">
    <property type="nucleotide sequence ID" value="NZ_QCZG01000064.1"/>
</dbReference>
<dbReference type="PANTHER" id="PTHR24096">
    <property type="entry name" value="LONG-CHAIN-FATTY-ACID--COA LIGASE"/>
    <property type="match status" value="1"/>
</dbReference>
<keyword evidence="6" id="KW-1185">Reference proteome</keyword>
<dbReference type="OrthoDB" id="9757771at2"/>
<reference evidence="5 6" key="1">
    <citation type="submission" date="2018-04" db="EMBL/GenBank/DDBJ databases">
        <title>Camelliibacillus theae gen. nov., sp. nov., isolated from Pu'er tea.</title>
        <authorList>
            <person name="Niu L."/>
        </authorList>
    </citation>
    <scope>NUCLEOTIDE SEQUENCE [LARGE SCALE GENOMIC DNA]</scope>
    <source>
        <strain evidence="5 6">T8</strain>
    </source>
</reference>
<dbReference type="InterPro" id="IPR000873">
    <property type="entry name" value="AMP-dep_synth/lig_dom"/>
</dbReference>
<accession>A0A2U1JLQ1</accession>
<proteinExistence type="inferred from homology"/>
<evidence type="ECO:0000256" key="1">
    <source>
        <dbReference type="ARBA" id="ARBA00006432"/>
    </source>
</evidence>
<comment type="similarity">
    <text evidence="1">Belongs to the ATP-dependent AMP-binding enzyme family.</text>
</comment>
<dbReference type="AlphaFoldDB" id="A0A2U1JLQ1"/>
<dbReference type="InterPro" id="IPR020845">
    <property type="entry name" value="AMP-binding_CS"/>
</dbReference>
<dbReference type="FunFam" id="3.30.300.30:FF:000008">
    <property type="entry name" value="2,3-dihydroxybenzoate-AMP ligase"/>
    <property type="match status" value="1"/>
</dbReference>
<dbReference type="Pfam" id="PF13193">
    <property type="entry name" value="AMP-binding_C"/>
    <property type="match status" value="1"/>
</dbReference>
<organism evidence="5 6">
    <name type="scientific">Pueribacillus theae</name>
    <dbReference type="NCBI Taxonomy" id="2171751"/>
    <lineage>
        <taxon>Bacteria</taxon>
        <taxon>Bacillati</taxon>
        <taxon>Bacillota</taxon>
        <taxon>Bacilli</taxon>
        <taxon>Bacillales</taxon>
        <taxon>Bacillaceae</taxon>
        <taxon>Pueribacillus</taxon>
    </lineage>
</organism>
<dbReference type="PROSITE" id="PS00455">
    <property type="entry name" value="AMP_BINDING"/>
    <property type="match status" value="1"/>
</dbReference>
<dbReference type="NCBIfam" id="NF004837">
    <property type="entry name" value="PRK06187.1"/>
    <property type="match status" value="1"/>
</dbReference>
<evidence type="ECO:0000259" key="4">
    <source>
        <dbReference type="Pfam" id="PF13193"/>
    </source>
</evidence>
<evidence type="ECO:0000313" key="5">
    <source>
        <dbReference type="EMBL" id="PWA05788.1"/>
    </source>
</evidence>
<protein>
    <submittedName>
        <fullName evidence="5">O-succinylbenzoate--CoA ligase</fullName>
    </submittedName>
</protein>
<evidence type="ECO:0000256" key="2">
    <source>
        <dbReference type="ARBA" id="ARBA00022598"/>
    </source>
</evidence>
<dbReference type="Gene3D" id="3.30.300.30">
    <property type="match status" value="1"/>
</dbReference>
<gene>
    <name evidence="5" type="ORF">DCC39_17825</name>
</gene>
<feature type="domain" description="AMP-dependent synthetase/ligase" evidence="3">
    <location>
        <begin position="11"/>
        <end position="375"/>
    </location>
</feature>
<evidence type="ECO:0000313" key="6">
    <source>
        <dbReference type="Proteomes" id="UP000245998"/>
    </source>
</evidence>
<keyword evidence="2 5" id="KW-0436">Ligase</keyword>